<gene>
    <name evidence="2" type="ORF">K505DRAFT_236332</name>
</gene>
<dbReference type="EMBL" id="MU001815">
    <property type="protein sequence ID" value="KAF2797060.1"/>
    <property type="molecule type" value="Genomic_DNA"/>
</dbReference>
<dbReference type="OrthoDB" id="3766406at2759"/>
<feature type="domain" description="F-box" evidence="1">
    <location>
        <begin position="34"/>
        <end position="67"/>
    </location>
</feature>
<dbReference type="Proteomes" id="UP000799757">
    <property type="component" value="Unassembled WGS sequence"/>
</dbReference>
<evidence type="ECO:0000313" key="2">
    <source>
        <dbReference type="EMBL" id="KAF2797060.1"/>
    </source>
</evidence>
<dbReference type="Pfam" id="PF12937">
    <property type="entry name" value="F-box-like"/>
    <property type="match status" value="1"/>
</dbReference>
<sequence>MVIGAAQYLPQWLSQRLVTLFRPRRPRSALGAFALPLEIILMIATYLTKPSVISLALTCRTLCSLCFPRRPSLNTAEQEELLLLLEKDIASLYFCHYCVKLHRLHTRWSQSIFPWIEKDLPCQDHFLPTCFVPFRHARLIMDLHFYRPTNGLPLHKFEQLFWYHCRSNRITDSYFLSSRIVDDEILVLSVKTMFHSRGDSKMLRGYVDSLVHTHEVCKHLTLNKGSPHDGSVQLPELAKGKIAPGHFAPCNQSFGSCTFCPTDYCIDISWRGRRKGYMIKVSVYRQLEDYRSPFDWSWRNMGTLLMADDPQTPYPLEYRPGIIRDRWNRADGIDGSTQGEWVRLPGRHMRH</sequence>
<accession>A0A6A6XKK2</accession>
<evidence type="ECO:0000313" key="3">
    <source>
        <dbReference type="Proteomes" id="UP000799757"/>
    </source>
</evidence>
<dbReference type="CDD" id="cd09917">
    <property type="entry name" value="F-box_SF"/>
    <property type="match status" value="1"/>
</dbReference>
<protein>
    <recommendedName>
        <fullName evidence="1">F-box domain-containing protein</fullName>
    </recommendedName>
</protein>
<proteinExistence type="predicted"/>
<reference evidence="2" key="1">
    <citation type="journal article" date="2020" name="Stud. Mycol.">
        <title>101 Dothideomycetes genomes: a test case for predicting lifestyles and emergence of pathogens.</title>
        <authorList>
            <person name="Haridas S."/>
            <person name="Albert R."/>
            <person name="Binder M."/>
            <person name="Bloem J."/>
            <person name="Labutti K."/>
            <person name="Salamov A."/>
            <person name="Andreopoulos B."/>
            <person name="Baker S."/>
            <person name="Barry K."/>
            <person name="Bills G."/>
            <person name="Bluhm B."/>
            <person name="Cannon C."/>
            <person name="Castanera R."/>
            <person name="Culley D."/>
            <person name="Daum C."/>
            <person name="Ezra D."/>
            <person name="Gonzalez J."/>
            <person name="Henrissat B."/>
            <person name="Kuo A."/>
            <person name="Liang C."/>
            <person name="Lipzen A."/>
            <person name="Lutzoni F."/>
            <person name="Magnuson J."/>
            <person name="Mondo S."/>
            <person name="Nolan M."/>
            <person name="Ohm R."/>
            <person name="Pangilinan J."/>
            <person name="Park H.-J."/>
            <person name="Ramirez L."/>
            <person name="Alfaro M."/>
            <person name="Sun H."/>
            <person name="Tritt A."/>
            <person name="Yoshinaga Y."/>
            <person name="Zwiers L.-H."/>
            <person name="Turgeon B."/>
            <person name="Goodwin S."/>
            <person name="Spatafora J."/>
            <person name="Crous P."/>
            <person name="Grigoriev I."/>
        </authorList>
    </citation>
    <scope>NUCLEOTIDE SEQUENCE</scope>
    <source>
        <strain evidence="2">CBS 109.77</strain>
    </source>
</reference>
<name>A0A6A6XKK2_9PLEO</name>
<keyword evidence="3" id="KW-1185">Reference proteome</keyword>
<dbReference type="InterPro" id="IPR001810">
    <property type="entry name" value="F-box_dom"/>
</dbReference>
<dbReference type="SUPFAM" id="SSF81383">
    <property type="entry name" value="F-box domain"/>
    <property type="match status" value="1"/>
</dbReference>
<organism evidence="2 3">
    <name type="scientific">Melanomma pulvis-pyrius CBS 109.77</name>
    <dbReference type="NCBI Taxonomy" id="1314802"/>
    <lineage>
        <taxon>Eukaryota</taxon>
        <taxon>Fungi</taxon>
        <taxon>Dikarya</taxon>
        <taxon>Ascomycota</taxon>
        <taxon>Pezizomycotina</taxon>
        <taxon>Dothideomycetes</taxon>
        <taxon>Pleosporomycetidae</taxon>
        <taxon>Pleosporales</taxon>
        <taxon>Melanommataceae</taxon>
        <taxon>Melanomma</taxon>
    </lineage>
</organism>
<dbReference type="AlphaFoldDB" id="A0A6A6XKK2"/>
<dbReference type="InterPro" id="IPR036047">
    <property type="entry name" value="F-box-like_dom_sf"/>
</dbReference>
<evidence type="ECO:0000259" key="1">
    <source>
        <dbReference type="Pfam" id="PF12937"/>
    </source>
</evidence>